<evidence type="ECO:0000313" key="2">
    <source>
        <dbReference type="Proteomes" id="UP000179221"/>
    </source>
</evidence>
<proteinExistence type="predicted"/>
<dbReference type="EMBL" id="MGGL01000018">
    <property type="protein sequence ID" value="OGM25872.1"/>
    <property type="molecule type" value="Genomic_DNA"/>
</dbReference>
<dbReference type="Proteomes" id="UP000179221">
    <property type="component" value="Unassembled WGS sequence"/>
</dbReference>
<name>A0A1F7YF26_9BACT</name>
<comment type="caution">
    <text evidence="1">The sequence shown here is derived from an EMBL/GenBank/DDBJ whole genome shotgun (WGS) entry which is preliminary data.</text>
</comment>
<evidence type="ECO:0000313" key="1">
    <source>
        <dbReference type="EMBL" id="OGM25872.1"/>
    </source>
</evidence>
<sequence length="168" mass="19665">MTKEMAVPILDNQLLILRDLEMHPDKYLITVNGKKTYFLPIVDALRLTHRSLNAQNLSRVAAECKILSDKLIPVSNPDNPRARVLGWNFNPKDLDLINCLPGERYKRPSKPDKEHTGIVTIRERRPKRIWFTVEPYYETVLEQYLSSDGKEFKTNYREITYEKPNGHK</sequence>
<organism evidence="1 2">
    <name type="scientific">Candidatus Woesebacteria bacterium RIFCSPHIGHO2_01_FULL_40_22</name>
    <dbReference type="NCBI Taxonomy" id="1802499"/>
    <lineage>
        <taxon>Bacteria</taxon>
        <taxon>Candidatus Woeseibacteriota</taxon>
    </lineage>
</organism>
<gene>
    <name evidence="1" type="ORF">A2628_04840</name>
</gene>
<protein>
    <submittedName>
        <fullName evidence="1">Uncharacterized protein</fullName>
    </submittedName>
</protein>
<dbReference type="AlphaFoldDB" id="A0A1F7YF26"/>
<accession>A0A1F7YF26</accession>
<reference evidence="1 2" key="1">
    <citation type="journal article" date="2016" name="Nat. Commun.">
        <title>Thousands of microbial genomes shed light on interconnected biogeochemical processes in an aquifer system.</title>
        <authorList>
            <person name="Anantharaman K."/>
            <person name="Brown C.T."/>
            <person name="Hug L.A."/>
            <person name="Sharon I."/>
            <person name="Castelle C.J."/>
            <person name="Probst A.J."/>
            <person name="Thomas B.C."/>
            <person name="Singh A."/>
            <person name="Wilkins M.J."/>
            <person name="Karaoz U."/>
            <person name="Brodie E.L."/>
            <person name="Williams K.H."/>
            <person name="Hubbard S.S."/>
            <person name="Banfield J.F."/>
        </authorList>
    </citation>
    <scope>NUCLEOTIDE SEQUENCE [LARGE SCALE GENOMIC DNA]</scope>
</reference>